<dbReference type="AlphaFoldDB" id="A0AAN6DWJ4"/>
<protein>
    <submittedName>
        <fullName evidence="2">Hydrolase</fullName>
    </submittedName>
</protein>
<name>A0AAN6DWJ4_9EURO</name>
<dbReference type="InterPro" id="IPR050228">
    <property type="entry name" value="Carboxylesterase_BioH"/>
</dbReference>
<dbReference type="Proteomes" id="UP001203852">
    <property type="component" value="Unassembled WGS sequence"/>
</dbReference>
<keyword evidence="3" id="KW-1185">Reference proteome</keyword>
<keyword evidence="2" id="KW-0378">Hydrolase</keyword>
<dbReference type="GO" id="GO:0016787">
    <property type="term" value="F:hydrolase activity"/>
    <property type="evidence" value="ECO:0007669"/>
    <property type="project" value="UniProtKB-KW"/>
</dbReference>
<dbReference type="InterPro" id="IPR029058">
    <property type="entry name" value="AB_hydrolase_fold"/>
</dbReference>
<dbReference type="PANTHER" id="PTHR43194">
    <property type="entry name" value="HYDROLASE ALPHA/BETA FOLD FAMILY"/>
    <property type="match status" value="1"/>
</dbReference>
<accession>A0AAN6DWJ4</accession>
<dbReference type="PANTHER" id="PTHR43194:SF2">
    <property type="entry name" value="PEROXISOMAL MEMBRANE PROTEIN LPX1"/>
    <property type="match status" value="1"/>
</dbReference>
<evidence type="ECO:0000313" key="2">
    <source>
        <dbReference type="EMBL" id="KAI1613979.1"/>
    </source>
</evidence>
<evidence type="ECO:0000259" key="1">
    <source>
        <dbReference type="Pfam" id="PF12697"/>
    </source>
</evidence>
<dbReference type="EMBL" id="MU404353">
    <property type="protein sequence ID" value="KAI1613979.1"/>
    <property type="molecule type" value="Genomic_DNA"/>
</dbReference>
<dbReference type="SUPFAM" id="SSF53474">
    <property type="entry name" value="alpha/beta-Hydrolases"/>
    <property type="match status" value="1"/>
</dbReference>
<reference evidence="2" key="1">
    <citation type="journal article" date="2022" name="bioRxiv">
        <title>Deciphering the potential niche of two novel black yeast fungi from a biological soil crust based on their genomes, phenotypes, and melanin regulation.</title>
        <authorList>
            <consortium name="DOE Joint Genome Institute"/>
            <person name="Carr E.C."/>
            <person name="Barton Q."/>
            <person name="Grambo S."/>
            <person name="Sullivan M."/>
            <person name="Renfro C.M."/>
            <person name="Kuo A."/>
            <person name="Pangilinan J."/>
            <person name="Lipzen A."/>
            <person name="Keymanesh K."/>
            <person name="Savage E."/>
            <person name="Barry K."/>
            <person name="Grigoriev I.V."/>
            <person name="Riekhof W.R."/>
            <person name="Harris S.S."/>
        </authorList>
    </citation>
    <scope>NUCLEOTIDE SEQUENCE</scope>
    <source>
        <strain evidence="2">JF 03-4F</strain>
    </source>
</reference>
<feature type="domain" description="AB hydrolase-1" evidence="1">
    <location>
        <begin position="192"/>
        <end position="425"/>
    </location>
</feature>
<comment type="caution">
    <text evidence="2">The sequence shown here is derived from an EMBL/GenBank/DDBJ whole genome shotgun (WGS) entry which is preliminary data.</text>
</comment>
<organism evidence="2 3">
    <name type="scientific">Exophiala viscosa</name>
    <dbReference type="NCBI Taxonomy" id="2486360"/>
    <lineage>
        <taxon>Eukaryota</taxon>
        <taxon>Fungi</taxon>
        <taxon>Dikarya</taxon>
        <taxon>Ascomycota</taxon>
        <taxon>Pezizomycotina</taxon>
        <taxon>Eurotiomycetes</taxon>
        <taxon>Chaetothyriomycetidae</taxon>
        <taxon>Chaetothyriales</taxon>
        <taxon>Herpotrichiellaceae</taxon>
        <taxon>Exophiala</taxon>
    </lineage>
</organism>
<gene>
    <name evidence="2" type="ORF">EDD36DRAFT_382100</name>
</gene>
<dbReference type="Gene3D" id="3.40.50.1820">
    <property type="entry name" value="alpha/beta hydrolase"/>
    <property type="match status" value="1"/>
</dbReference>
<proteinExistence type="predicted"/>
<sequence>MSTNGTAHAYTDLPKAMSKAVSGLSKALNSDKQWQAFVDTNAIVEPVTMGVQSTGSDEAILVTVDAGAKSSATSGPASKADFVLRAQPEQWEKFFDADPVAPYTSFVGLQGMNIKQEGVGVHGNNTKFAQYGHLATRLLELLRQGQNGPTKEDTNPETDEDHIIGRYIYVDTPVWGRTKIFYEKSGDGPQQVVFLHTAGSDSRQYHGVMNDKRTREKCTMIAFDLPAHGRSFPGSNHIPGNHTNNEDAYVGTIREVIKALKLNKPIVCGASMAGQVCVAVAIRADEVGAGGTIPLQGCDYLTMDRQFNDKSPVVNQSLFNPDWIYGMMAPKSPYVNKQLIWHMYSGQAYGIFHGDLDFYFGGFDARDRVASIDVKKCPIYFLTGEYDWSTTPAMSKATADKIKGANFKAMKGLGHFPATEDPQKFIPYFLDAVEWIQKTRSS</sequence>
<dbReference type="InterPro" id="IPR000073">
    <property type="entry name" value="AB_hydrolase_1"/>
</dbReference>
<evidence type="ECO:0000313" key="3">
    <source>
        <dbReference type="Proteomes" id="UP001203852"/>
    </source>
</evidence>
<dbReference type="Pfam" id="PF12697">
    <property type="entry name" value="Abhydrolase_6"/>
    <property type="match status" value="1"/>
</dbReference>